<dbReference type="SMART" id="SM00321">
    <property type="entry name" value="WSC"/>
    <property type="match status" value="5"/>
</dbReference>
<dbReference type="EMBL" id="JAGPNK010000017">
    <property type="protein sequence ID" value="KAH7305991.1"/>
    <property type="molecule type" value="Genomic_DNA"/>
</dbReference>
<feature type="domain" description="WSC" evidence="9">
    <location>
        <begin position="1541"/>
        <end position="1640"/>
    </location>
</feature>
<evidence type="ECO:0000256" key="7">
    <source>
        <dbReference type="SAM" id="MobiDB-lite"/>
    </source>
</evidence>
<organism evidence="10 11">
    <name type="scientific">Stachybotrys elegans</name>
    <dbReference type="NCBI Taxonomy" id="80388"/>
    <lineage>
        <taxon>Eukaryota</taxon>
        <taxon>Fungi</taxon>
        <taxon>Dikarya</taxon>
        <taxon>Ascomycota</taxon>
        <taxon>Pezizomycotina</taxon>
        <taxon>Sordariomycetes</taxon>
        <taxon>Hypocreomycetidae</taxon>
        <taxon>Hypocreales</taxon>
        <taxon>Stachybotryaceae</taxon>
        <taxon>Stachybotrys</taxon>
    </lineage>
</organism>
<feature type="compositionally biased region" description="Polar residues" evidence="7">
    <location>
        <begin position="1294"/>
        <end position="1306"/>
    </location>
</feature>
<evidence type="ECO:0000313" key="11">
    <source>
        <dbReference type="Proteomes" id="UP000813444"/>
    </source>
</evidence>
<dbReference type="PANTHER" id="PTHR24269">
    <property type="entry name" value="KREMEN PROTEIN"/>
    <property type="match status" value="1"/>
</dbReference>
<evidence type="ECO:0000256" key="4">
    <source>
        <dbReference type="ARBA" id="ARBA00022989"/>
    </source>
</evidence>
<feature type="region of interest" description="Disordered" evidence="7">
    <location>
        <begin position="1511"/>
        <end position="1532"/>
    </location>
</feature>
<gene>
    <name evidence="10" type="ORF">B0I35DRAFT_483733</name>
</gene>
<dbReference type="InterPro" id="IPR013783">
    <property type="entry name" value="Ig-like_fold"/>
</dbReference>
<feature type="region of interest" description="Disordered" evidence="7">
    <location>
        <begin position="1456"/>
        <end position="1476"/>
    </location>
</feature>
<dbReference type="Pfam" id="PF01822">
    <property type="entry name" value="WSC"/>
    <property type="match status" value="5"/>
</dbReference>
<keyword evidence="11" id="KW-1185">Reference proteome</keyword>
<dbReference type="Gene3D" id="2.60.40.10">
    <property type="entry name" value="Immunoglobulins"/>
    <property type="match status" value="1"/>
</dbReference>
<evidence type="ECO:0000256" key="5">
    <source>
        <dbReference type="ARBA" id="ARBA00023136"/>
    </source>
</evidence>
<comment type="subcellular location">
    <subcellularLocation>
        <location evidence="1">Membrane</location>
        <topology evidence="1">Single-pass membrane protein</topology>
    </subcellularLocation>
</comment>
<dbReference type="PANTHER" id="PTHR24269:SF16">
    <property type="entry name" value="PROTEIN SLG1"/>
    <property type="match status" value="1"/>
</dbReference>
<dbReference type="OrthoDB" id="5985073at2759"/>
<dbReference type="InterPro" id="IPR002889">
    <property type="entry name" value="WSC_carb-bd"/>
</dbReference>
<evidence type="ECO:0000256" key="8">
    <source>
        <dbReference type="SAM" id="SignalP"/>
    </source>
</evidence>
<feature type="compositionally biased region" description="Low complexity" evidence="7">
    <location>
        <begin position="1307"/>
        <end position="1317"/>
    </location>
</feature>
<feature type="domain" description="WSC" evidence="9">
    <location>
        <begin position="1332"/>
        <end position="1423"/>
    </location>
</feature>
<sequence length="1651" mass="173557">MKLAAFLLSALVGLANGLGSTDTITWGGDNSRAGYQTNHNMDPAVVSSPSFGRVWRLQLPGNYMGSKEEAFSQPLVYTPSGSSTQYVYYSTTQNNVYKINAQTGEIVAQRNLHIPFLAADLDGCLDVNPHVGIIGTGVIDPETDTIYLSAKTYVNQELREVAQGKPAGRHYIHALDANTLAERPNFPINLEGQIGRNNPDRMFTGGIHNQRPGFLHQGQYIYGAWGSHCVQYNFTGWVFGWDKTTGEIVEHYVTQGEGVRNDVKGGGIWMSGGGLAADDKGSIFFATGNGYASQLATVPVNGYTPPTALDEAIVHMTIGEKGRLDIVDFFMPWDKQAMDGADQDLGTSPIQLLPSAFSCGSINRIGVITGKHKKTYFVNMDNLGGYRNGKGDYGLDAVLGVYVHQNSVYAGAGVYPLEGGYIYIPVIQFPTIVFKFSCEAGVPRFTKVAESPDVNAYILGVSHGTVTTLNDQPGTGLLWISDVQNRNLKVYNAIPNGDKLTMITSFVIPGVLKFSRPVFGDGLVYLGSNQGFLDAYGSTLKNALNCTSPVNFNTVDIKAESAEVSLSCTALVATTITAAKLANGGDFALTTVPTFPLQLAVGAKVTLGAKFHPRRVGLIRDNLVFNYTTAAQGYSTSQNSVLSGTGASSNALLNISPNQVTFETMVASSEPNGLRESTVLSNQGNSPLTISNVQYSTNPSGPFQSWTGPGPLRVSAFNVTGIPTTIAANGQAALSITFDSRTVGSYAAYLKFTSNGGNGTVSITGSAGSSPVAVVEFQTPDGTGWVKYNPDRPFTFGNVTENTSRALRFRISNNGPADSVKLSITVSKPPAGGNGIVRAANSVDLGEGTVIGPGQSSSAVLTCGVPKSQWNVDPYNSTVTWTMNTNDLVMNKQVFQFYCGAVAEQAPPLLPNGQSKYRYVGCFKENNPGRQLSNQYFSLDTTTTPSCIDTCNTRGNIFCGTQYHRECWGGNLIPKERVPDVNCNFYCSGDINQVCGGDGENELHGGTFISLFADTTRWDGNFTRPDDGGNAGGGGGGGGGGGAAPAVVNPGTNGYVHIGCYTEVPGRALPTGATVPSRNVASCIAACKSRSLKFAGVEYGGECWCGNQLAAGSTQAPITQCNIPCNDNTTEICGGGDRLNIYQLDDGSVGVTSTSAAATTTAAGSATGTTTRAPAPTTTGIRQTVGDSTFQGCYAEPANGRAMPLAMEDKTMTLEKCEAACAGKTYWGVEYGQECYCANTLAAGTNKLDDVTQCNMLCPGDQTTFCGAGVKLQLYKRGGSSSSSSTSAAGTSTVIPPSNTVVQPGVTTTTTTTTSATPTYTGPAVRQVVSGAWTFQGCYAEPPNDRAMPLALYDAQMTLEKCAAACVGKTYFGVEYGSECYCDFTMKAGATKLDDVKQCNMLCPGDQTTFCGAGVKMQLYKAGVASSSAPAATSTTKTTTSTTLAATSTTKTTTSVAPAAASTTKTTTTTAPAVASTTKTTTTTSIAAASTSRASSTTLITTRLTTITTSTTKATTSTTTSSSSASQPASTKPVVWQGNSNFTYYSCVQEPSNGRLLPTQVLNDGDTMTAKKCAEKCWNYGWSGVEYGRECWCGNTLNLQGNAGSTPGKNVTDTQCNFLCPGDKLSFCGAGSKMTLYKNKKVQGQVVKAKK</sequence>
<proteinExistence type="predicted"/>
<feature type="domain" description="WSC" evidence="9">
    <location>
        <begin position="916"/>
        <end position="1009"/>
    </location>
</feature>
<dbReference type="GO" id="GO:0005886">
    <property type="term" value="C:plasma membrane"/>
    <property type="evidence" value="ECO:0007669"/>
    <property type="project" value="TreeGrafter"/>
</dbReference>
<feature type="compositionally biased region" description="Low complexity" evidence="7">
    <location>
        <begin position="1511"/>
        <end position="1526"/>
    </location>
</feature>
<keyword evidence="5" id="KW-0472">Membrane</keyword>
<comment type="caution">
    <text evidence="10">The sequence shown here is derived from an EMBL/GenBank/DDBJ whole genome shotgun (WGS) entry which is preliminary data.</text>
</comment>
<accession>A0A8K0WLC0</accession>
<evidence type="ECO:0000256" key="6">
    <source>
        <dbReference type="ARBA" id="ARBA00023180"/>
    </source>
</evidence>
<feature type="compositionally biased region" description="Low complexity" evidence="7">
    <location>
        <begin position="1279"/>
        <end position="1293"/>
    </location>
</feature>
<dbReference type="PROSITE" id="PS51212">
    <property type="entry name" value="WSC"/>
    <property type="match status" value="5"/>
</dbReference>
<dbReference type="SUPFAM" id="SSF50998">
    <property type="entry name" value="Quinoprotein alcohol dehydrogenase-like"/>
    <property type="match status" value="1"/>
</dbReference>
<keyword evidence="4" id="KW-1133">Transmembrane helix</keyword>
<keyword evidence="6" id="KW-0325">Glycoprotein</keyword>
<feature type="domain" description="WSC" evidence="9">
    <location>
        <begin position="1054"/>
        <end position="1145"/>
    </location>
</feature>
<evidence type="ECO:0000256" key="2">
    <source>
        <dbReference type="ARBA" id="ARBA00022692"/>
    </source>
</evidence>
<dbReference type="InterPro" id="IPR051836">
    <property type="entry name" value="Kremen_rcpt"/>
</dbReference>
<name>A0A8K0WLC0_9HYPO</name>
<protein>
    <recommendedName>
        <fullName evidence="9">WSC domain-containing protein</fullName>
    </recommendedName>
</protein>
<dbReference type="Proteomes" id="UP000813444">
    <property type="component" value="Unassembled WGS sequence"/>
</dbReference>
<feature type="signal peptide" evidence="8">
    <location>
        <begin position="1"/>
        <end position="17"/>
    </location>
</feature>
<feature type="chain" id="PRO_5035428394" description="WSC domain-containing protein" evidence="8">
    <location>
        <begin position="18"/>
        <end position="1651"/>
    </location>
</feature>
<reference evidence="10" key="1">
    <citation type="journal article" date="2021" name="Nat. Commun.">
        <title>Genetic determinants of endophytism in the Arabidopsis root mycobiome.</title>
        <authorList>
            <person name="Mesny F."/>
            <person name="Miyauchi S."/>
            <person name="Thiergart T."/>
            <person name="Pickel B."/>
            <person name="Atanasova L."/>
            <person name="Karlsson M."/>
            <person name="Huettel B."/>
            <person name="Barry K.W."/>
            <person name="Haridas S."/>
            <person name="Chen C."/>
            <person name="Bauer D."/>
            <person name="Andreopoulos W."/>
            <person name="Pangilinan J."/>
            <person name="LaButti K."/>
            <person name="Riley R."/>
            <person name="Lipzen A."/>
            <person name="Clum A."/>
            <person name="Drula E."/>
            <person name="Henrissat B."/>
            <person name="Kohler A."/>
            <person name="Grigoriev I.V."/>
            <person name="Martin F.M."/>
            <person name="Hacquard S."/>
        </authorList>
    </citation>
    <scope>NUCLEOTIDE SEQUENCE</scope>
    <source>
        <strain evidence="10">MPI-CAGE-CH-0235</strain>
    </source>
</reference>
<evidence type="ECO:0000256" key="1">
    <source>
        <dbReference type="ARBA" id="ARBA00004167"/>
    </source>
</evidence>
<evidence type="ECO:0000259" key="9">
    <source>
        <dbReference type="PROSITE" id="PS51212"/>
    </source>
</evidence>
<feature type="region of interest" description="Disordered" evidence="7">
    <location>
        <begin position="1279"/>
        <end position="1317"/>
    </location>
</feature>
<feature type="domain" description="WSC" evidence="9">
    <location>
        <begin position="1187"/>
        <end position="1278"/>
    </location>
</feature>
<evidence type="ECO:0000256" key="3">
    <source>
        <dbReference type="ARBA" id="ARBA00022729"/>
    </source>
</evidence>
<keyword evidence="2" id="KW-0812">Transmembrane</keyword>
<dbReference type="InterPro" id="IPR011047">
    <property type="entry name" value="Quinoprotein_ADH-like_sf"/>
</dbReference>
<keyword evidence="3 8" id="KW-0732">Signal</keyword>
<feature type="region of interest" description="Disordered" evidence="7">
    <location>
        <begin position="1160"/>
        <end position="1179"/>
    </location>
</feature>
<evidence type="ECO:0000313" key="10">
    <source>
        <dbReference type="EMBL" id="KAH7305991.1"/>
    </source>
</evidence>